<protein>
    <submittedName>
        <fullName evidence="2">Uncharacterized protein</fullName>
    </submittedName>
</protein>
<reference evidence="2 3" key="1">
    <citation type="submission" date="2015-09" db="EMBL/GenBank/DDBJ databases">
        <title>Draft genome of the parasitic nematode Teladorsagia circumcincta isolate WARC Sus (inbred).</title>
        <authorList>
            <person name="Mitreva M."/>
        </authorList>
    </citation>
    <scope>NUCLEOTIDE SEQUENCE [LARGE SCALE GENOMIC DNA]</scope>
    <source>
        <strain evidence="2 3">S</strain>
    </source>
</reference>
<evidence type="ECO:0000313" key="2">
    <source>
        <dbReference type="EMBL" id="PIO71392.1"/>
    </source>
</evidence>
<evidence type="ECO:0000313" key="3">
    <source>
        <dbReference type="Proteomes" id="UP000230423"/>
    </source>
</evidence>
<evidence type="ECO:0000256" key="1">
    <source>
        <dbReference type="SAM" id="MobiDB-lite"/>
    </source>
</evidence>
<dbReference type="AlphaFoldDB" id="A0A2G9UNV2"/>
<proteinExistence type="predicted"/>
<accession>A0A2G9UNV2</accession>
<sequence>MKCLSRPKRARARSSSYDNTNASGDTVRKRSSFPRTVEDVRCSMSRGNFGLRGAQSPEVKRIVDPRCRIVGSESLRTLLQMQHPNVVDAVQFVPTVTVGNAAKSLAELAIATPVSFSCLPIASVRPLTSDHYVKSPTEVVLDADHNHINAHPGDENSLSPEKKQSAISFHDDENNMETVDARWVIDRIAHLRLKTDCTGKSQESLDLVPENIRPNPKKTHERCISMDEERMRSTLFDSFAQSSAPSSKHSASSPVENGVRGDQCSAKQSKIDSIASKNEVKGIAQDDAACSDAPEMDWILAVDVKVVC</sequence>
<gene>
    <name evidence="2" type="ORF">TELCIR_06710</name>
</gene>
<organism evidence="2 3">
    <name type="scientific">Teladorsagia circumcincta</name>
    <name type="common">Brown stomach worm</name>
    <name type="synonym">Ostertagia circumcincta</name>
    <dbReference type="NCBI Taxonomy" id="45464"/>
    <lineage>
        <taxon>Eukaryota</taxon>
        <taxon>Metazoa</taxon>
        <taxon>Ecdysozoa</taxon>
        <taxon>Nematoda</taxon>
        <taxon>Chromadorea</taxon>
        <taxon>Rhabditida</taxon>
        <taxon>Rhabditina</taxon>
        <taxon>Rhabditomorpha</taxon>
        <taxon>Strongyloidea</taxon>
        <taxon>Trichostrongylidae</taxon>
        <taxon>Teladorsagia</taxon>
    </lineage>
</organism>
<dbReference type="Proteomes" id="UP000230423">
    <property type="component" value="Unassembled WGS sequence"/>
</dbReference>
<feature type="region of interest" description="Disordered" evidence="1">
    <location>
        <begin position="1"/>
        <end position="32"/>
    </location>
</feature>
<feature type="compositionally biased region" description="Basic residues" evidence="1">
    <location>
        <begin position="1"/>
        <end position="12"/>
    </location>
</feature>
<dbReference type="OrthoDB" id="19493at2759"/>
<feature type="region of interest" description="Disordered" evidence="1">
    <location>
        <begin position="239"/>
        <end position="266"/>
    </location>
</feature>
<dbReference type="EMBL" id="KZ345966">
    <property type="protein sequence ID" value="PIO71392.1"/>
    <property type="molecule type" value="Genomic_DNA"/>
</dbReference>
<name>A0A2G9UNV2_TELCI</name>
<feature type="compositionally biased region" description="Low complexity" evidence="1">
    <location>
        <begin position="239"/>
        <end position="253"/>
    </location>
</feature>
<keyword evidence="3" id="KW-1185">Reference proteome</keyword>